<feature type="non-terminal residue" evidence="2">
    <location>
        <position position="316"/>
    </location>
</feature>
<organism evidence="2 3">
    <name type="scientific">Alloscardovia venturai</name>
    <dbReference type="NCBI Taxonomy" id="1769421"/>
    <lineage>
        <taxon>Bacteria</taxon>
        <taxon>Bacillati</taxon>
        <taxon>Actinomycetota</taxon>
        <taxon>Actinomycetes</taxon>
        <taxon>Bifidobacteriales</taxon>
        <taxon>Bifidobacteriaceae</taxon>
        <taxon>Alloscardovia</taxon>
    </lineage>
</organism>
<keyword evidence="3" id="KW-1185">Reference proteome</keyword>
<gene>
    <name evidence="2" type="ORF">ACFQY8_01660</name>
</gene>
<proteinExistence type="predicted"/>
<dbReference type="Proteomes" id="UP001597036">
    <property type="component" value="Unassembled WGS sequence"/>
</dbReference>
<evidence type="ECO:0000313" key="2">
    <source>
        <dbReference type="EMBL" id="MFD0704458.1"/>
    </source>
</evidence>
<keyword evidence="1" id="KW-0732">Signal</keyword>
<feature type="chain" id="PRO_5045889837" evidence="1">
    <location>
        <begin position="30"/>
        <end position="316"/>
    </location>
</feature>
<accession>A0ABW2Y608</accession>
<evidence type="ECO:0000256" key="1">
    <source>
        <dbReference type="SAM" id="SignalP"/>
    </source>
</evidence>
<dbReference type="EMBL" id="JBHTHQ010000011">
    <property type="protein sequence ID" value="MFD0704458.1"/>
    <property type="molecule type" value="Genomic_DNA"/>
</dbReference>
<sequence length="316" mass="33042">MRDKIRQGSHRALAGIVVASTMLTGSAFAAGGAGWTGGSTGGSGAYKSNTFWVTDDNLGSASDNEAVVRAIQSEGVAIGSSATREAAARAQINAALSKARGDCETEYTARGGTGSADCRIWGVGFTATTAGPGITKPEYNNTSSAQATGAQWLSAWNNETQNGTRKYNHGGSEYTVFDDIDSANTLASFAAHGMSTPNTDLIVIVLAKDQPKLWDFTPDKSWVKYSNGKWATVIDAKHTNTTGADTQTILDGDKLGSVVNGSLGENLGDSLGEFKLVDDYTAADYLWDPDMSDVHVYAAPIPEASTTVSSVDDILT</sequence>
<feature type="signal peptide" evidence="1">
    <location>
        <begin position="1"/>
        <end position="29"/>
    </location>
</feature>
<reference evidence="3" key="1">
    <citation type="journal article" date="2019" name="Int. J. Syst. Evol. Microbiol.">
        <title>The Global Catalogue of Microorganisms (GCM) 10K type strain sequencing project: providing services to taxonomists for standard genome sequencing and annotation.</title>
        <authorList>
            <consortium name="The Broad Institute Genomics Platform"/>
            <consortium name="The Broad Institute Genome Sequencing Center for Infectious Disease"/>
            <person name="Wu L."/>
            <person name="Ma J."/>
        </authorList>
    </citation>
    <scope>NUCLEOTIDE SEQUENCE [LARGE SCALE GENOMIC DNA]</scope>
    <source>
        <strain evidence="3">CCM 8604</strain>
    </source>
</reference>
<protein>
    <submittedName>
        <fullName evidence="2">Cell-wall protein</fullName>
    </submittedName>
</protein>
<comment type="caution">
    <text evidence="2">The sequence shown here is derived from an EMBL/GenBank/DDBJ whole genome shotgun (WGS) entry which is preliminary data.</text>
</comment>
<name>A0ABW2Y608_9BIFI</name>
<evidence type="ECO:0000313" key="3">
    <source>
        <dbReference type="Proteomes" id="UP001597036"/>
    </source>
</evidence>